<dbReference type="RefSeq" id="WP_076284049.1">
    <property type="nucleotide sequence ID" value="NZ_MPTW01000003.1"/>
</dbReference>
<dbReference type="Pfam" id="PF13021">
    <property type="entry name" value="DUF3885"/>
    <property type="match status" value="1"/>
</dbReference>
<evidence type="ECO:0000313" key="2">
    <source>
        <dbReference type="EMBL" id="OME72357.1"/>
    </source>
</evidence>
<dbReference type="EMBL" id="MPTW01000003">
    <property type="protein sequence ID" value="OME72357.1"/>
    <property type="molecule type" value="Genomic_DNA"/>
</dbReference>
<name>A0A1R0ZL72_9BACL</name>
<comment type="caution">
    <text evidence="2">The sequence shown here is derived from an EMBL/GenBank/DDBJ whole genome shotgun (WGS) entry which is preliminary data.</text>
</comment>
<dbReference type="InterPro" id="IPR024976">
    <property type="entry name" value="DUF3885"/>
</dbReference>
<organism evidence="2 3">
    <name type="scientific">Paenibacillus odorifer</name>
    <dbReference type="NCBI Taxonomy" id="189426"/>
    <lineage>
        <taxon>Bacteria</taxon>
        <taxon>Bacillati</taxon>
        <taxon>Bacillota</taxon>
        <taxon>Bacilli</taxon>
        <taxon>Bacillales</taxon>
        <taxon>Paenibacillaceae</taxon>
        <taxon>Paenibacillus</taxon>
    </lineage>
</organism>
<gene>
    <name evidence="2" type="ORF">BSK65_08300</name>
</gene>
<sequence length="207" mass="24929">MIQEIFEYIDNNFPNFESDIHIRFELGEPFRNGSKRRIKQVNKRVVKIFEETFNQNDFIYVLIKDWGDQNDPMFGNTTSKYIYKLMNGQIIEERTLFEVDEDEDDEGKRLEIKHEYQVKVSAGLVSTFPYIEILEGISHYEQGREPSIGQSVYFISKDKDIIFYMYDDRGCIIHASSKDQLRPLYFKYNDWIVNYHREYFDNLFKEV</sequence>
<feature type="domain" description="DUF3885" evidence="1">
    <location>
        <begin position="6"/>
        <end position="196"/>
    </location>
</feature>
<proteinExistence type="predicted"/>
<accession>A0A1R0ZL72</accession>
<evidence type="ECO:0000313" key="3">
    <source>
        <dbReference type="Proteomes" id="UP000187425"/>
    </source>
</evidence>
<protein>
    <recommendedName>
        <fullName evidence="1">DUF3885 domain-containing protein</fullName>
    </recommendedName>
</protein>
<dbReference type="OrthoDB" id="72213at2"/>
<dbReference type="Proteomes" id="UP000187425">
    <property type="component" value="Unassembled WGS sequence"/>
</dbReference>
<evidence type="ECO:0000259" key="1">
    <source>
        <dbReference type="Pfam" id="PF13021"/>
    </source>
</evidence>
<reference evidence="2 3" key="1">
    <citation type="submission" date="2016-11" db="EMBL/GenBank/DDBJ databases">
        <title>Paenibacillus species isolates.</title>
        <authorList>
            <person name="Beno S.M."/>
        </authorList>
    </citation>
    <scope>NUCLEOTIDE SEQUENCE [LARGE SCALE GENOMIC DNA]</scope>
    <source>
        <strain evidence="2 3">FSL H7-0443</strain>
    </source>
</reference>
<dbReference type="AlphaFoldDB" id="A0A1R0ZL72"/>